<organism evidence="2 3">
    <name type="scientific">Decorospora gaudefroyi</name>
    <dbReference type="NCBI Taxonomy" id="184978"/>
    <lineage>
        <taxon>Eukaryota</taxon>
        <taxon>Fungi</taxon>
        <taxon>Dikarya</taxon>
        <taxon>Ascomycota</taxon>
        <taxon>Pezizomycotina</taxon>
        <taxon>Dothideomycetes</taxon>
        <taxon>Pleosporomycetidae</taxon>
        <taxon>Pleosporales</taxon>
        <taxon>Pleosporineae</taxon>
        <taxon>Pleosporaceae</taxon>
        <taxon>Decorospora</taxon>
    </lineage>
</organism>
<evidence type="ECO:0000259" key="1">
    <source>
        <dbReference type="Pfam" id="PF24809"/>
    </source>
</evidence>
<evidence type="ECO:0000313" key="3">
    <source>
        <dbReference type="Proteomes" id="UP000800040"/>
    </source>
</evidence>
<evidence type="ECO:0000313" key="2">
    <source>
        <dbReference type="EMBL" id="KAF1829093.1"/>
    </source>
</evidence>
<dbReference type="Proteomes" id="UP000800040">
    <property type="component" value="Unassembled WGS sequence"/>
</dbReference>
<accession>A0A6A5K6L8</accession>
<protein>
    <recommendedName>
        <fullName evidence="1">DUF7708 domain-containing protein</fullName>
    </recommendedName>
</protein>
<feature type="domain" description="DUF7708" evidence="1">
    <location>
        <begin position="66"/>
        <end position="214"/>
    </location>
</feature>
<dbReference type="AlphaFoldDB" id="A0A6A5K6L8"/>
<gene>
    <name evidence="2" type="ORF">BDW02DRAFT_602854</name>
</gene>
<name>A0A6A5K6L8_9PLEO</name>
<dbReference type="Pfam" id="PF24809">
    <property type="entry name" value="DUF7708"/>
    <property type="match status" value="1"/>
</dbReference>
<dbReference type="EMBL" id="ML975468">
    <property type="protein sequence ID" value="KAF1829093.1"/>
    <property type="molecule type" value="Genomic_DNA"/>
</dbReference>
<dbReference type="InterPro" id="IPR056125">
    <property type="entry name" value="DUF7708"/>
</dbReference>
<proteinExistence type="predicted"/>
<sequence>MSNIRTGLPVPTQPWEIAKARFLDGLTPAESKQFQEATPENLFYGASSAQKRHATDSRSWLLQERLSSLVDAIEDYGKALGVFFNTHGLILSPLWGSLRIILHIAGEAEKFQERLTDMLAQIGDVLPRFRIYQTMFRNHERLLVALSDAFLDVLRFCVLTKDFFTKSKRSLIPLSIVLKGEWKPYRKNFDEYMIKFRSHCKRVEREAGLSHMIESARSQEVQLANRALQLRNSKLEIRETPPHSDGCTDGRLCNNAIQTIRAPTSWYQ</sequence>
<dbReference type="OrthoDB" id="7464126at2759"/>
<keyword evidence="3" id="KW-1185">Reference proteome</keyword>
<reference evidence="2" key="1">
    <citation type="submission" date="2020-01" db="EMBL/GenBank/DDBJ databases">
        <authorList>
            <consortium name="DOE Joint Genome Institute"/>
            <person name="Haridas S."/>
            <person name="Albert R."/>
            <person name="Binder M."/>
            <person name="Bloem J."/>
            <person name="Labutti K."/>
            <person name="Salamov A."/>
            <person name="Andreopoulos B."/>
            <person name="Baker S.E."/>
            <person name="Barry K."/>
            <person name="Bills G."/>
            <person name="Bluhm B.H."/>
            <person name="Cannon C."/>
            <person name="Castanera R."/>
            <person name="Culley D.E."/>
            <person name="Daum C."/>
            <person name="Ezra D."/>
            <person name="Gonzalez J.B."/>
            <person name="Henrissat B."/>
            <person name="Kuo A."/>
            <person name="Liang C."/>
            <person name="Lipzen A."/>
            <person name="Lutzoni F."/>
            <person name="Magnuson J."/>
            <person name="Mondo S."/>
            <person name="Nolan M."/>
            <person name="Ohm R."/>
            <person name="Pangilinan J."/>
            <person name="Park H.-J."/>
            <person name="Ramirez L."/>
            <person name="Alfaro M."/>
            <person name="Sun H."/>
            <person name="Tritt A."/>
            <person name="Yoshinaga Y."/>
            <person name="Zwiers L.-H."/>
            <person name="Turgeon B.G."/>
            <person name="Goodwin S.B."/>
            <person name="Spatafora J.W."/>
            <person name="Crous P.W."/>
            <person name="Grigoriev I.V."/>
        </authorList>
    </citation>
    <scope>NUCLEOTIDE SEQUENCE</scope>
    <source>
        <strain evidence="2">P77</strain>
    </source>
</reference>